<reference evidence="2" key="1">
    <citation type="submission" date="2023-10" db="EMBL/GenBank/DDBJ databases">
        <authorList>
            <person name="Chen Y."/>
            <person name="Shah S."/>
            <person name="Dougan E. K."/>
            <person name="Thang M."/>
            <person name="Chan C."/>
        </authorList>
    </citation>
    <scope>NUCLEOTIDE SEQUENCE [LARGE SCALE GENOMIC DNA]</scope>
</reference>
<feature type="compositionally biased region" description="Basic and acidic residues" evidence="1">
    <location>
        <begin position="126"/>
        <end position="142"/>
    </location>
</feature>
<dbReference type="Proteomes" id="UP001189429">
    <property type="component" value="Unassembled WGS sequence"/>
</dbReference>
<evidence type="ECO:0000256" key="1">
    <source>
        <dbReference type="SAM" id="MobiDB-lite"/>
    </source>
</evidence>
<organism evidence="2 3">
    <name type="scientific">Prorocentrum cordatum</name>
    <dbReference type="NCBI Taxonomy" id="2364126"/>
    <lineage>
        <taxon>Eukaryota</taxon>
        <taxon>Sar</taxon>
        <taxon>Alveolata</taxon>
        <taxon>Dinophyceae</taxon>
        <taxon>Prorocentrales</taxon>
        <taxon>Prorocentraceae</taxon>
        <taxon>Prorocentrum</taxon>
    </lineage>
</organism>
<keyword evidence="3" id="KW-1185">Reference proteome</keyword>
<accession>A0ABN9SIT1</accession>
<dbReference type="EMBL" id="CAUYUJ010011374">
    <property type="protein sequence ID" value="CAK0831649.1"/>
    <property type="molecule type" value="Genomic_DNA"/>
</dbReference>
<feature type="non-terminal residue" evidence="2">
    <location>
        <position position="1"/>
    </location>
</feature>
<comment type="caution">
    <text evidence="2">The sequence shown here is derived from an EMBL/GenBank/DDBJ whole genome shotgun (WGS) entry which is preliminary data.</text>
</comment>
<sequence length="161" mass="16906">RRPAGWCQLATRQFPGGETAVSSEGGGEEGRGRVPDLRKSMPRRMRRTCSCPACPGASNAGGLRRRGGELVHQGSGHGEQARPGGDEGSFQGGTPRLRGALPPGVVQRRGRDQTRAGLGGQGQGDAHLRQLHGDGSHCHPEDGPPGYSEEEISAWIGELKA</sequence>
<proteinExistence type="predicted"/>
<name>A0ABN9SIT1_9DINO</name>
<protein>
    <submittedName>
        <fullName evidence="2">Uncharacterized protein</fullName>
    </submittedName>
</protein>
<feature type="compositionally biased region" description="Basic and acidic residues" evidence="1">
    <location>
        <begin position="28"/>
        <end position="39"/>
    </location>
</feature>
<evidence type="ECO:0000313" key="2">
    <source>
        <dbReference type="EMBL" id="CAK0831649.1"/>
    </source>
</evidence>
<evidence type="ECO:0000313" key="3">
    <source>
        <dbReference type="Proteomes" id="UP001189429"/>
    </source>
</evidence>
<feature type="region of interest" description="Disordered" evidence="1">
    <location>
        <begin position="1"/>
        <end position="149"/>
    </location>
</feature>
<gene>
    <name evidence="2" type="ORF">PCOR1329_LOCUS29929</name>
</gene>